<organism evidence="1 2">
    <name type="scientific">Schistosoma margrebowiei</name>
    <dbReference type="NCBI Taxonomy" id="48269"/>
    <lineage>
        <taxon>Eukaryota</taxon>
        <taxon>Metazoa</taxon>
        <taxon>Spiralia</taxon>
        <taxon>Lophotrochozoa</taxon>
        <taxon>Platyhelminthes</taxon>
        <taxon>Trematoda</taxon>
        <taxon>Digenea</taxon>
        <taxon>Strigeidida</taxon>
        <taxon>Schistosomatoidea</taxon>
        <taxon>Schistosomatidae</taxon>
        <taxon>Schistosoma</taxon>
    </lineage>
</organism>
<evidence type="ECO:0000313" key="2">
    <source>
        <dbReference type="Proteomes" id="UP000277204"/>
    </source>
</evidence>
<name>A0A183LE27_9TREM</name>
<keyword evidence="2" id="KW-1185">Reference proteome</keyword>
<evidence type="ECO:0000313" key="1">
    <source>
        <dbReference type="EMBL" id="VDO53759.1"/>
    </source>
</evidence>
<dbReference type="Proteomes" id="UP000277204">
    <property type="component" value="Unassembled WGS sequence"/>
</dbReference>
<dbReference type="AlphaFoldDB" id="A0A183LE27"/>
<proteinExistence type="predicted"/>
<dbReference type="EMBL" id="UZAI01000505">
    <property type="protein sequence ID" value="VDO53759.1"/>
    <property type="molecule type" value="Genomic_DNA"/>
</dbReference>
<sequence length="81" mass="9026">MSQSKLDNHEKTGGRVVQFRGVVARSSQQKTVDLGFVLFGTHQQDVPVILRELVLHDRFDAVSLSFTVRDFTIGLSGSRPI</sequence>
<accession>A0A183LE27</accession>
<reference evidence="1 2" key="1">
    <citation type="submission" date="2018-11" db="EMBL/GenBank/DDBJ databases">
        <authorList>
            <consortium name="Pathogen Informatics"/>
        </authorList>
    </citation>
    <scope>NUCLEOTIDE SEQUENCE [LARGE SCALE GENOMIC DNA]</scope>
    <source>
        <strain evidence="1 2">Zambia</strain>
    </source>
</reference>
<gene>
    <name evidence="1" type="ORF">SMRZ_LOCUS2052</name>
</gene>
<protein>
    <submittedName>
        <fullName evidence="1">Uncharacterized protein</fullName>
    </submittedName>
</protein>